<sequence length="415" mass="46674">MGKIKHWLRSMPLRRAFVSLVLVMAVLVAGISAATIFTCVNVQNHILESVTDYQVLPPQETEDEYNLVIADDEQIVPGENGQLVILSTEYQIANLSDTQRVAYYAAKAAVVLVPTLLFVLGTIFCAWMFYSIKLKQPLSLLLQSADRISQSDLDFCLDYPASDEMGELCRAMDTMRAALLKNNQETWAMMEERRKLSASIAHDLRTPITVMKGYTEYLSHNVPLGRISEDKLMDTIHNLSLATDRLEQYANQVREIQAMDAIPVKPTACSLREFFEEQEDEYTVLAQQHQLQFSMDISGVPDIQVMLDGILVHRMIDNVISNALRFASREIKLKAGWQESLLTIQVHDDGKGFSEESLRSATRPFYKENTENDHFGLGLSICNTLCQKQGGTLSLSNHNGACVEMQIQAEKIDAD</sequence>
<keyword evidence="15" id="KW-1185">Reference proteome</keyword>
<dbReference type="AlphaFoldDB" id="A0A1M6UXC5"/>
<dbReference type="Pfam" id="PF00672">
    <property type="entry name" value="HAMP"/>
    <property type="match status" value="1"/>
</dbReference>
<dbReference type="InterPro" id="IPR036097">
    <property type="entry name" value="HisK_dim/P_sf"/>
</dbReference>
<evidence type="ECO:0000256" key="9">
    <source>
        <dbReference type="ARBA" id="ARBA00023012"/>
    </source>
</evidence>
<dbReference type="SMART" id="SM00388">
    <property type="entry name" value="HisKA"/>
    <property type="match status" value="1"/>
</dbReference>
<evidence type="ECO:0000256" key="2">
    <source>
        <dbReference type="ARBA" id="ARBA00004141"/>
    </source>
</evidence>
<keyword evidence="8 11" id="KW-1133">Transmembrane helix</keyword>
<proteinExistence type="predicted"/>
<evidence type="ECO:0000256" key="6">
    <source>
        <dbReference type="ARBA" id="ARBA00022692"/>
    </source>
</evidence>
<dbReference type="InterPro" id="IPR050398">
    <property type="entry name" value="HssS/ArlS-like"/>
</dbReference>
<dbReference type="Gene3D" id="1.10.287.130">
    <property type="match status" value="1"/>
</dbReference>
<evidence type="ECO:0000259" key="12">
    <source>
        <dbReference type="PROSITE" id="PS50109"/>
    </source>
</evidence>
<dbReference type="GO" id="GO:0000155">
    <property type="term" value="F:phosphorelay sensor kinase activity"/>
    <property type="evidence" value="ECO:0007669"/>
    <property type="project" value="InterPro"/>
</dbReference>
<dbReference type="EC" id="2.7.13.3" evidence="3"/>
<evidence type="ECO:0000256" key="8">
    <source>
        <dbReference type="ARBA" id="ARBA00022989"/>
    </source>
</evidence>
<dbReference type="EMBL" id="FRAH01000042">
    <property type="protein sequence ID" value="SHK73892.1"/>
    <property type="molecule type" value="Genomic_DNA"/>
</dbReference>
<keyword evidence="9" id="KW-0902">Two-component regulatory system</keyword>
<dbReference type="Gene3D" id="3.30.565.10">
    <property type="entry name" value="Histidine kinase-like ATPase, C-terminal domain"/>
    <property type="match status" value="1"/>
</dbReference>
<dbReference type="InterPro" id="IPR005467">
    <property type="entry name" value="His_kinase_dom"/>
</dbReference>
<dbReference type="PROSITE" id="PS50109">
    <property type="entry name" value="HIS_KIN"/>
    <property type="match status" value="1"/>
</dbReference>
<dbReference type="CDD" id="cd06225">
    <property type="entry name" value="HAMP"/>
    <property type="match status" value="1"/>
</dbReference>
<dbReference type="SUPFAM" id="SSF158472">
    <property type="entry name" value="HAMP domain-like"/>
    <property type="match status" value="1"/>
</dbReference>
<keyword evidence="5" id="KW-0808">Transferase</keyword>
<reference evidence="14 15" key="1">
    <citation type="submission" date="2016-11" db="EMBL/GenBank/DDBJ databases">
        <authorList>
            <person name="Jaros S."/>
            <person name="Januszkiewicz K."/>
            <person name="Wedrychowicz H."/>
        </authorList>
    </citation>
    <scope>NUCLEOTIDE SEQUENCE [LARGE SCALE GENOMIC DNA]</scope>
    <source>
        <strain evidence="14 15">DSM 14214</strain>
    </source>
</reference>
<dbReference type="OrthoDB" id="84942at2"/>
<evidence type="ECO:0000256" key="3">
    <source>
        <dbReference type="ARBA" id="ARBA00012438"/>
    </source>
</evidence>
<gene>
    <name evidence="14" type="ORF">SAMN02745138_02268</name>
</gene>
<keyword evidence="7 14" id="KW-0418">Kinase</keyword>
<dbReference type="Proteomes" id="UP000183975">
    <property type="component" value="Unassembled WGS sequence"/>
</dbReference>
<evidence type="ECO:0000256" key="7">
    <source>
        <dbReference type="ARBA" id="ARBA00022777"/>
    </source>
</evidence>
<feature type="domain" description="Histidine kinase" evidence="12">
    <location>
        <begin position="199"/>
        <end position="411"/>
    </location>
</feature>
<evidence type="ECO:0000256" key="11">
    <source>
        <dbReference type="SAM" id="Phobius"/>
    </source>
</evidence>
<dbReference type="InterPro" id="IPR003661">
    <property type="entry name" value="HisK_dim/P_dom"/>
</dbReference>
<name>A0A1M6UXC5_9FIRM</name>
<dbReference type="Pfam" id="PF00512">
    <property type="entry name" value="HisKA"/>
    <property type="match status" value="1"/>
</dbReference>
<feature type="transmembrane region" description="Helical" evidence="11">
    <location>
        <begin position="108"/>
        <end position="130"/>
    </location>
</feature>
<dbReference type="InterPro" id="IPR004358">
    <property type="entry name" value="Sig_transdc_His_kin-like_C"/>
</dbReference>
<dbReference type="SMART" id="SM00387">
    <property type="entry name" value="HATPase_c"/>
    <property type="match status" value="1"/>
</dbReference>
<evidence type="ECO:0000256" key="1">
    <source>
        <dbReference type="ARBA" id="ARBA00000085"/>
    </source>
</evidence>
<dbReference type="PRINTS" id="PR00344">
    <property type="entry name" value="BCTRLSENSOR"/>
</dbReference>
<protein>
    <recommendedName>
        <fullName evidence="3">histidine kinase</fullName>
        <ecNumber evidence="3">2.7.13.3</ecNumber>
    </recommendedName>
</protein>
<accession>A0A1M6UXC5</accession>
<comment type="catalytic activity">
    <reaction evidence="1">
        <text>ATP + protein L-histidine = ADP + protein N-phospho-L-histidine.</text>
        <dbReference type="EC" id="2.7.13.3"/>
    </reaction>
</comment>
<dbReference type="Gene3D" id="6.10.340.10">
    <property type="match status" value="1"/>
</dbReference>
<feature type="domain" description="HAMP" evidence="13">
    <location>
        <begin position="132"/>
        <end position="184"/>
    </location>
</feature>
<organism evidence="14 15">
    <name type="scientific">Anaerotignum lactatifermentans DSM 14214</name>
    <dbReference type="NCBI Taxonomy" id="1121323"/>
    <lineage>
        <taxon>Bacteria</taxon>
        <taxon>Bacillati</taxon>
        <taxon>Bacillota</taxon>
        <taxon>Clostridia</taxon>
        <taxon>Lachnospirales</taxon>
        <taxon>Anaerotignaceae</taxon>
        <taxon>Anaerotignum</taxon>
    </lineage>
</organism>
<dbReference type="PANTHER" id="PTHR45528:SF8">
    <property type="entry name" value="HISTIDINE KINASE"/>
    <property type="match status" value="1"/>
</dbReference>
<dbReference type="PANTHER" id="PTHR45528">
    <property type="entry name" value="SENSOR HISTIDINE KINASE CPXA"/>
    <property type="match status" value="1"/>
</dbReference>
<keyword evidence="6 11" id="KW-0812">Transmembrane</keyword>
<evidence type="ECO:0000256" key="5">
    <source>
        <dbReference type="ARBA" id="ARBA00022679"/>
    </source>
</evidence>
<keyword evidence="10 11" id="KW-0472">Membrane</keyword>
<dbReference type="SUPFAM" id="SSF55874">
    <property type="entry name" value="ATPase domain of HSP90 chaperone/DNA topoisomerase II/histidine kinase"/>
    <property type="match status" value="1"/>
</dbReference>
<dbReference type="RefSeq" id="WP_072851868.1">
    <property type="nucleotide sequence ID" value="NZ_FRAH01000042.1"/>
</dbReference>
<evidence type="ECO:0000259" key="13">
    <source>
        <dbReference type="PROSITE" id="PS50885"/>
    </source>
</evidence>
<evidence type="ECO:0000256" key="10">
    <source>
        <dbReference type="ARBA" id="ARBA00023136"/>
    </source>
</evidence>
<dbReference type="GO" id="GO:0005886">
    <property type="term" value="C:plasma membrane"/>
    <property type="evidence" value="ECO:0007669"/>
    <property type="project" value="TreeGrafter"/>
</dbReference>
<dbReference type="PROSITE" id="PS50885">
    <property type="entry name" value="HAMP"/>
    <property type="match status" value="1"/>
</dbReference>
<evidence type="ECO:0000256" key="4">
    <source>
        <dbReference type="ARBA" id="ARBA00022553"/>
    </source>
</evidence>
<dbReference type="Pfam" id="PF02518">
    <property type="entry name" value="HATPase_c"/>
    <property type="match status" value="1"/>
</dbReference>
<comment type="subcellular location">
    <subcellularLocation>
        <location evidence="2">Membrane</location>
        <topology evidence="2">Multi-pass membrane protein</topology>
    </subcellularLocation>
</comment>
<dbReference type="InterPro" id="IPR003660">
    <property type="entry name" value="HAMP_dom"/>
</dbReference>
<dbReference type="InterPro" id="IPR036890">
    <property type="entry name" value="HATPase_C_sf"/>
</dbReference>
<dbReference type="CDD" id="cd00082">
    <property type="entry name" value="HisKA"/>
    <property type="match status" value="1"/>
</dbReference>
<dbReference type="SMART" id="SM00304">
    <property type="entry name" value="HAMP"/>
    <property type="match status" value="1"/>
</dbReference>
<evidence type="ECO:0000313" key="15">
    <source>
        <dbReference type="Proteomes" id="UP000183975"/>
    </source>
</evidence>
<dbReference type="SUPFAM" id="SSF47384">
    <property type="entry name" value="Homodimeric domain of signal transducing histidine kinase"/>
    <property type="match status" value="1"/>
</dbReference>
<dbReference type="InterPro" id="IPR003594">
    <property type="entry name" value="HATPase_dom"/>
</dbReference>
<evidence type="ECO:0000313" key="14">
    <source>
        <dbReference type="EMBL" id="SHK73892.1"/>
    </source>
</evidence>
<keyword evidence="4" id="KW-0597">Phosphoprotein</keyword>